<gene>
    <name evidence="1" type="ORF">POBO1169_LOCUS12201</name>
</gene>
<reference evidence="1" key="1">
    <citation type="submission" date="2021-01" db="EMBL/GenBank/DDBJ databases">
        <authorList>
            <person name="Corre E."/>
            <person name="Pelletier E."/>
            <person name="Niang G."/>
            <person name="Scheremetjew M."/>
            <person name="Finn R."/>
            <person name="Kale V."/>
            <person name="Holt S."/>
            <person name="Cochrane G."/>
            <person name="Meng A."/>
            <person name="Brown T."/>
            <person name="Cohen L."/>
        </authorList>
    </citation>
    <scope>NUCLEOTIDE SEQUENCE</scope>
    <source>
        <strain evidence="1">CCMP722</strain>
    </source>
</reference>
<dbReference type="Gene3D" id="3.30.428.40">
    <property type="entry name" value="Protein of unknown function DUF3067"/>
    <property type="match status" value="1"/>
</dbReference>
<dbReference type="AlphaFoldDB" id="A0A7S0WN35"/>
<accession>A0A7S0WN35</accession>
<protein>
    <submittedName>
        <fullName evidence="1">Uncharacterized protein</fullName>
    </submittedName>
</protein>
<organism evidence="1">
    <name type="scientific">Pyramimonas obovata</name>
    <dbReference type="NCBI Taxonomy" id="1411642"/>
    <lineage>
        <taxon>Eukaryota</taxon>
        <taxon>Viridiplantae</taxon>
        <taxon>Chlorophyta</taxon>
        <taxon>Pyramimonadophyceae</taxon>
        <taxon>Pyramimonadales</taxon>
        <taxon>Pyramimonadaceae</taxon>
        <taxon>Pyramimonas</taxon>
        <taxon>Pyramimonas incertae sedis</taxon>
    </lineage>
</organism>
<dbReference type="Pfam" id="PF11267">
    <property type="entry name" value="DUF3067"/>
    <property type="match status" value="1"/>
</dbReference>
<name>A0A7S0WN35_9CHLO</name>
<sequence>MQFTTLLGFRVGLVEARSREVRAPTRAVNQLHLQQGRRNAAGTQIDWCRKQRRCLNSQFADRRVRYRSVCKASSESSDTESSAENVSSPDDKVTGPMLKQLITDKWENMHQVSINRVREGIPLINAKYFFCLEFSWHYVNQLGFDMTEEEYDKELKAVADCLNIFELSAGEVEALIKEEKKRPGTGAGGYTKNRGFEVVRIKLPVDAEGF</sequence>
<dbReference type="EMBL" id="HBFA01023976">
    <property type="protein sequence ID" value="CAD8674344.1"/>
    <property type="molecule type" value="Transcribed_RNA"/>
</dbReference>
<proteinExistence type="predicted"/>
<dbReference type="InterPro" id="IPR021420">
    <property type="entry name" value="DUF3067"/>
</dbReference>
<evidence type="ECO:0000313" key="1">
    <source>
        <dbReference type="EMBL" id="CAD8674344.1"/>
    </source>
</evidence>